<dbReference type="PANTHER" id="PTHR11575">
    <property type="entry name" value="5'-NUCLEOTIDASE-RELATED"/>
    <property type="match status" value="1"/>
</dbReference>
<evidence type="ECO:0000259" key="1">
    <source>
        <dbReference type="Pfam" id="PF00149"/>
    </source>
</evidence>
<dbReference type="SUPFAM" id="SSF56300">
    <property type="entry name" value="Metallo-dependent phosphatases"/>
    <property type="match status" value="1"/>
</dbReference>
<dbReference type="Gene3D" id="3.90.780.10">
    <property type="entry name" value="5'-Nucleotidase, C-terminal domain"/>
    <property type="match status" value="1"/>
</dbReference>
<evidence type="ECO:0000259" key="2">
    <source>
        <dbReference type="Pfam" id="PF21953"/>
    </source>
</evidence>
<dbReference type="InterPro" id="IPR006179">
    <property type="entry name" value="5_nucleotidase/apyrase"/>
</dbReference>
<accession>A0A854QLP7</accession>
<sequence length="605" mass="68087">MRFPLLLPFAALELPIPTAPLEWKQANFLSISDSHGWLLGHQHTTWPEPNYSGNYGSFASFVIHMRKIADEKGVDLLLIDSGDHHDGSGLVSSSPDSASLAEDIFSMVPYDVITIGNHELYHYADALDIYENQARWGGRYVTSNVNITVKREGGWQSVPIGQTHLKFTTKQGYNVTAFGVIFDFKAHDKGITVQKPSKLVHEPWFQEAIRDAPDYFVLSGHMPVRGETSEFAPVFDAIRNIHPKVPIYLFGGHTHVRDCVQYDERSIGVVPGKYLETVAFTSSSLPSSSDDDGPLDVARRYLDANPTSYQWHTNQTSNTFDTEQGLHISLTLQHLASSLNITDPLGVSPHNYYLSRHPWGHPRSVLTLFSDKVLPKTVIDHERGRGEQETERIIIGNAGSLRFDLFQGIFDRNDELTVSPFTSSFLYTRLPASLARNITDQMNRAGASKLVSKSPATPYEEEQRVKRIHDRWLYEQWRAYELENAYEGDTQKVMVDNGKDKPRTLGHVTKDKCPGIGDDIAHIPVPFYSDQPDFISSPFPSVAEDEEIDVVCMDFALDDFLTAVNTLDPMLNLTESMMKPYAKGLRINSVFGKYAQRYWGAGIQE</sequence>
<dbReference type="Pfam" id="PF21953">
    <property type="entry name" value="NadN_nucleosid_C"/>
    <property type="match status" value="1"/>
</dbReference>
<dbReference type="GO" id="GO:0016787">
    <property type="term" value="F:hydrolase activity"/>
    <property type="evidence" value="ECO:0007669"/>
    <property type="project" value="InterPro"/>
</dbReference>
<dbReference type="Pfam" id="PF00149">
    <property type="entry name" value="Metallophos"/>
    <property type="match status" value="1"/>
</dbReference>
<dbReference type="Proteomes" id="UP000199727">
    <property type="component" value="Unassembled WGS sequence"/>
</dbReference>
<organism evidence="3 4">
    <name type="scientific">Cryptococcus neoformans Tu259-1</name>
    <dbReference type="NCBI Taxonomy" id="1230072"/>
    <lineage>
        <taxon>Eukaryota</taxon>
        <taxon>Fungi</taxon>
        <taxon>Dikarya</taxon>
        <taxon>Basidiomycota</taxon>
        <taxon>Agaricomycotina</taxon>
        <taxon>Tremellomycetes</taxon>
        <taxon>Tremellales</taxon>
        <taxon>Cryptococcaceae</taxon>
        <taxon>Cryptococcus</taxon>
        <taxon>Cryptococcus neoformans species complex</taxon>
    </lineage>
</organism>
<proteinExistence type="predicted"/>
<feature type="domain" description="Calcineurin-like phosphoesterase" evidence="1">
    <location>
        <begin position="28"/>
        <end position="256"/>
    </location>
</feature>
<dbReference type="InterPro" id="IPR036907">
    <property type="entry name" value="5'-Nucleotdase_C_sf"/>
</dbReference>
<evidence type="ECO:0000313" key="3">
    <source>
        <dbReference type="EMBL" id="OXG22475.1"/>
    </source>
</evidence>
<dbReference type="EMBL" id="AMKT01000040">
    <property type="protein sequence ID" value="OXG22475.1"/>
    <property type="molecule type" value="Genomic_DNA"/>
</dbReference>
<reference evidence="3 4" key="1">
    <citation type="submission" date="2017-06" db="EMBL/GenBank/DDBJ databases">
        <title>Global population genomics of the pathogenic fungus Cryptococcus neoformans var. grubii.</title>
        <authorList>
            <person name="Cuomo C."/>
            <person name="Litvintseva A."/>
            <person name="Chen Y."/>
            <person name="Young S."/>
            <person name="Zeng Q."/>
            <person name="Chapman S."/>
            <person name="Gujja S."/>
            <person name="Saif S."/>
            <person name="Birren B."/>
        </authorList>
    </citation>
    <scope>NUCLEOTIDE SEQUENCE [LARGE SCALE GENOMIC DNA]</scope>
    <source>
        <strain evidence="3 4">Tu259-1</strain>
    </source>
</reference>
<dbReference type="PIRSF" id="PIRSF017316">
    <property type="entry name" value="Pesterase_C1039"/>
    <property type="match status" value="1"/>
</dbReference>
<name>A0A854QLP7_CRYNE</name>
<dbReference type="Gene3D" id="3.60.21.10">
    <property type="match status" value="1"/>
</dbReference>
<protein>
    <submittedName>
        <fullName evidence="3">Vacuolar protein</fullName>
    </submittedName>
</protein>
<dbReference type="InterPro" id="IPR053828">
    <property type="entry name" value="Nucleosidase_C"/>
</dbReference>
<gene>
    <name evidence="3" type="ORF">C361_03138</name>
</gene>
<dbReference type="OrthoDB" id="7722975at2759"/>
<dbReference type="InterPro" id="IPR029052">
    <property type="entry name" value="Metallo-depent_PP-like"/>
</dbReference>
<comment type="caution">
    <text evidence="3">The sequence shown here is derived from an EMBL/GenBank/DDBJ whole genome shotgun (WGS) entry which is preliminary data.</text>
</comment>
<dbReference type="PANTHER" id="PTHR11575:SF22">
    <property type="entry name" value="ADL392WP"/>
    <property type="match status" value="1"/>
</dbReference>
<dbReference type="InterPro" id="IPR014485">
    <property type="entry name" value="Pesterase_C1039"/>
</dbReference>
<dbReference type="InterPro" id="IPR004843">
    <property type="entry name" value="Calcineurin-like_PHP"/>
</dbReference>
<dbReference type="FunFam" id="3.90.780.10:FF:000026">
    <property type="entry name" value="Vacuolar protein"/>
    <property type="match status" value="1"/>
</dbReference>
<dbReference type="CDD" id="cd07407">
    <property type="entry name" value="MPP_YHR202W_N"/>
    <property type="match status" value="1"/>
</dbReference>
<dbReference type="GO" id="GO:0005829">
    <property type="term" value="C:cytosol"/>
    <property type="evidence" value="ECO:0007669"/>
    <property type="project" value="TreeGrafter"/>
</dbReference>
<evidence type="ECO:0000313" key="4">
    <source>
        <dbReference type="Proteomes" id="UP000199727"/>
    </source>
</evidence>
<feature type="domain" description="Putative 5'-nucleotidase C-terminal" evidence="2">
    <location>
        <begin position="351"/>
        <end position="560"/>
    </location>
</feature>
<dbReference type="FunFam" id="3.60.21.10:FF:000043">
    <property type="entry name" value="Ser/Thr protein phosphatase family"/>
    <property type="match status" value="1"/>
</dbReference>
<dbReference type="GO" id="GO:0005576">
    <property type="term" value="C:extracellular region"/>
    <property type="evidence" value="ECO:0007669"/>
    <property type="project" value="UniProtKB-ARBA"/>
</dbReference>
<dbReference type="SUPFAM" id="SSF55816">
    <property type="entry name" value="5'-nucleotidase (syn. UDP-sugar hydrolase), C-terminal domain"/>
    <property type="match status" value="1"/>
</dbReference>
<dbReference type="InterPro" id="IPR041823">
    <property type="entry name" value="YHR202W_N"/>
</dbReference>
<dbReference type="AlphaFoldDB" id="A0A854QLP7"/>
<dbReference type="GO" id="GO:0009166">
    <property type="term" value="P:nucleotide catabolic process"/>
    <property type="evidence" value="ECO:0007669"/>
    <property type="project" value="InterPro"/>
</dbReference>